<dbReference type="PANTHER" id="PTHR32108">
    <property type="entry name" value="DNA-DIRECTED RNA POLYMERASE SUBUNIT ALPHA"/>
    <property type="match status" value="1"/>
</dbReference>
<feature type="compositionally biased region" description="Basic and acidic residues" evidence="1">
    <location>
        <begin position="13"/>
        <end position="32"/>
    </location>
</feature>
<accession>A0A1U8L1M4</accession>
<name>A0A1U8L1M4_GOSHI</name>
<protein>
    <submittedName>
        <fullName evidence="3">Uncharacterized protein</fullName>
    </submittedName>
</protein>
<dbReference type="PANTHER" id="PTHR32108:SF5">
    <property type="entry name" value="DYNACTIN SUBUNIT 1-LIKE"/>
    <property type="match status" value="1"/>
</dbReference>
<feature type="compositionally biased region" description="Basic and acidic residues" evidence="1">
    <location>
        <begin position="248"/>
        <end position="260"/>
    </location>
</feature>
<dbReference type="Proteomes" id="UP000818029">
    <property type="component" value="Chromosome A12"/>
</dbReference>
<dbReference type="GeneID" id="107921613"/>
<dbReference type="RefSeq" id="XP_016706934.2">
    <property type="nucleotide sequence ID" value="XM_016851445.2"/>
</dbReference>
<feature type="compositionally biased region" description="Polar residues" evidence="1">
    <location>
        <begin position="234"/>
        <end position="243"/>
    </location>
</feature>
<dbReference type="PaxDb" id="3635-A0A1U8L1M4"/>
<organism evidence="2 3">
    <name type="scientific">Gossypium hirsutum</name>
    <name type="common">Upland cotton</name>
    <name type="synonym">Gossypium mexicanum</name>
    <dbReference type="NCBI Taxonomy" id="3635"/>
    <lineage>
        <taxon>Eukaryota</taxon>
        <taxon>Viridiplantae</taxon>
        <taxon>Streptophyta</taxon>
        <taxon>Embryophyta</taxon>
        <taxon>Tracheophyta</taxon>
        <taxon>Spermatophyta</taxon>
        <taxon>Magnoliopsida</taxon>
        <taxon>eudicotyledons</taxon>
        <taxon>Gunneridae</taxon>
        <taxon>Pentapetalae</taxon>
        <taxon>rosids</taxon>
        <taxon>malvids</taxon>
        <taxon>Malvales</taxon>
        <taxon>Malvaceae</taxon>
        <taxon>Malvoideae</taxon>
        <taxon>Gossypium</taxon>
    </lineage>
</organism>
<evidence type="ECO:0000256" key="1">
    <source>
        <dbReference type="SAM" id="MobiDB-lite"/>
    </source>
</evidence>
<feature type="region of interest" description="Disordered" evidence="1">
    <location>
        <begin position="232"/>
        <end position="284"/>
    </location>
</feature>
<reference evidence="3" key="2">
    <citation type="submission" date="2025-08" db="UniProtKB">
        <authorList>
            <consortium name="RefSeq"/>
        </authorList>
    </citation>
    <scope>IDENTIFICATION</scope>
</reference>
<feature type="region of interest" description="Disordered" evidence="1">
    <location>
        <begin position="1"/>
        <end position="55"/>
    </location>
</feature>
<evidence type="ECO:0000313" key="2">
    <source>
        <dbReference type="Proteomes" id="UP000818029"/>
    </source>
</evidence>
<dbReference type="Gene3D" id="2.40.70.10">
    <property type="entry name" value="Acid Proteases"/>
    <property type="match status" value="1"/>
</dbReference>
<dbReference type="KEGG" id="ghi:107921613"/>
<feature type="compositionally biased region" description="Polar residues" evidence="1">
    <location>
        <begin position="33"/>
        <end position="52"/>
    </location>
</feature>
<proteinExistence type="predicted"/>
<dbReference type="CDD" id="cd00303">
    <property type="entry name" value="retropepsin_like"/>
    <property type="match status" value="1"/>
</dbReference>
<dbReference type="InterPro" id="IPR021109">
    <property type="entry name" value="Peptidase_aspartic_dom_sf"/>
</dbReference>
<dbReference type="AlphaFoldDB" id="A0A1U8L1M4"/>
<sequence>MTGEMIENAVSSDKIDAGESTKRPTPRKKENEVNNTSTYSKGHSKSLTVNQPKTPPYPKWYDANAQYEYHAGITWRSIENCTTFKKLVERFIQMGIVKFDDAPSIENPLPNHTNNGVNAISKNMRRTIKADITKVKTLLRWVWKEMAKRGLVTSNPEGSCEEIRNYYEFHHEEGYEVQECVEFRALVQGLMDNKEIEFCEKVKEEGSICTKRVSWNYYCNVTIPKKENLADASRQGQDVGSYTRSRRRYDSVDAKAEPAKGKATVVEQKKERIARPESPVNEPVNEEEAKEFLKFLKHSEYSVVEQLRSEQYKADNFIFFNDDKIPPDGVGSAKALHITTCCKGYTLPGVLIDNESALNVLPLSTLNRLPVDSSHMKTCQNIVRAFNGTERRVMGKIEISLLIGPNTYKVDFLVMDIKPLYNCLLGRPWIHSAGAVPSSLHQKLKLVSEGRQVIINTEEDIIAAVTSDGPYSETSDEVIECSFRSLEFFNVTFITEGYKIPVPKMSKTTWMGLQLTVGK</sequence>
<evidence type="ECO:0000313" key="3">
    <source>
        <dbReference type="RefSeq" id="XP_016706934.2"/>
    </source>
</evidence>
<keyword evidence="2" id="KW-1185">Reference proteome</keyword>
<reference evidence="2" key="1">
    <citation type="journal article" date="2020" name="Nat. Genet.">
        <title>Genomic diversifications of five Gossypium allopolyploid species and their impact on cotton improvement.</title>
        <authorList>
            <person name="Chen Z.J."/>
            <person name="Sreedasyam A."/>
            <person name="Ando A."/>
            <person name="Song Q."/>
            <person name="De Santiago L.M."/>
            <person name="Hulse-Kemp A.M."/>
            <person name="Ding M."/>
            <person name="Ye W."/>
            <person name="Kirkbride R.C."/>
            <person name="Jenkins J."/>
            <person name="Plott C."/>
            <person name="Lovell J."/>
            <person name="Lin Y.M."/>
            <person name="Vaughn R."/>
            <person name="Liu B."/>
            <person name="Simpson S."/>
            <person name="Scheffler B.E."/>
            <person name="Wen L."/>
            <person name="Saski C.A."/>
            <person name="Grover C.E."/>
            <person name="Hu G."/>
            <person name="Conover J.L."/>
            <person name="Carlson J.W."/>
            <person name="Shu S."/>
            <person name="Boston L.B."/>
            <person name="Williams M."/>
            <person name="Peterson D.G."/>
            <person name="McGee K."/>
            <person name="Jones D.C."/>
            <person name="Wendel J.F."/>
            <person name="Stelly D.M."/>
            <person name="Grimwood J."/>
            <person name="Schmutz J."/>
        </authorList>
    </citation>
    <scope>NUCLEOTIDE SEQUENCE [LARGE SCALE GENOMIC DNA]</scope>
    <source>
        <strain evidence="2">cv. TM-1</strain>
    </source>
</reference>
<gene>
    <name evidence="3" type="primary">LOC107921613</name>
</gene>